<dbReference type="OrthoDB" id="8963340at2759"/>
<evidence type="ECO:0000313" key="4">
    <source>
        <dbReference type="WBParaSite" id="EVEC_0001019501-mRNA-1"/>
    </source>
</evidence>
<dbReference type="PROSITE" id="PS50108">
    <property type="entry name" value="CRIB"/>
    <property type="match status" value="1"/>
</dbReference>
<feature type="domain" description="CRIB" evidence="1">
    <location>
        <begin position="37"/>
        <end position="50"/>
    </location>
</feature>
<evidence type="ECO:0000313" key="3">
    <source>
        <dbReference type="Proteomes" id="UP000274131"/>
    </source>
</evidence>
<dbReference type="Gene3D" id="3.90.810.10">
    <property type="entry name" value="CRIB domain"/>
    <property type="match status" value="1"/>
</dbReference>
<sequence length="125" mass="13953">MLKIMSHQQACLRCAKFGSGGIGKMKKEDRKIQKVNISPPTNFRHVYHMGLNEVPGLGTQKPITKAYSYQNLNPPIATAEKDSNHVSGFSEPSDTMSEYVRKLYFSTGLSFQGSIAELFNQILRA</sequence>
<evidence type="ECO:0000313" key="2">
    <source>
        <dbReference type="EMBL" id="VDD94789.1"/>
    </source>
</evidence>
<reference evidence="2 3" key="2">
    <citation type="submission" date="2018-10" db="EMBL/GenBank/DDBJ databases">
        <authorList>
            <consortium name="Pathogen Informatics"/>
        </authorList>
    </citation>
    <scope>NUCLEOTIDE SEQUENCE [LARGE SCALE GENOMIC DNA]</scope>
</reference>
<keyword evidence="3" id="KW-1185">Reference proteome</keyword>
<proteinExistence type="predicted"/>
<gene>
    <name evidence="2" type="ORF">EVEC_LOCUS9540</name>
</gene>
<protein>
    <submittedName>
        <fullName evidence="4">CRIB domain-containing protein</fullName>
    </submittedName>
</protein>
<dbReference type="InterPro" id="IPR036936">
    <property type="entry name" value="CRIB_dom_sf"/>
</dbReference>
<dbReference type="EMBL" id="UXUI01010128">
    <property type="protein sequence ID" value="VDD94789.1"/>
    <property type="molecule type" value="Genomic_DNA"/>
</dbReference>
<dbReference type="AlphaFoldDB" id="A0A0N4VH94"/>
<dbReference type="Proteomes" id="UP000274131">
    <property type="component" value="Unassembled WGS sequence"/>
</dbReference>
<dbReference type="WBParaSite" id="EVEC_0001019501-mRNA-1">
    <property type="protein sequence ID" value="EVEC_0001019501-mRNA-1"/>
    <property type="gene ID" value="EVEC_0001019501"/>
</dbReference>
<evidence type="ECO:0000259" key="1">
    <source>
        <dbReference type="PROSITE" id="PS50108"/>
    </source>
</evidence>
<reference evidence="4" key="1">
    <citation type="submission" date="2017-02" db="UniProtKB">
        <authorList>
            <consortium name="WormBaseParasite"/>
        </authorList>
    </citation>
    <scope>IDENTIFICATION</scope>
</reference>
<name>A0A0N4VH94_ENTVE</name>
<accession>A0A0N4VH94</accession>
<dbReference type="InterPro" id="IPR000095">
    <property type="entry name" value="CRIB_dom"/>
</dbReference>
<organism evidence="4">
    <name type="scientific">Enterobius vermicularis</name>
    <name type="common">Human pinworm</name>
    <dbReference type="NCBI Taxonomy" id="51028"/>
    <lineage>
        <taxon>Eukaryota</taxon>
        <taxon>Metazoa</taxon>
        <taxon>Ecdysozoa</taxon>
        <taxon>Nematoda</taxon>
        <taxon>Chromadorea</taxon>
        <taxon>Rhabditida</taxon>
        <taxon>Spirurina</taxon>
        <taxon>Oxyuridomorpha</taxon>
        <taxon>Oxyuroidea</taxon>
        <taxon>Oxyuridae</taxon>
        <taxon>Enterobius</taxon>
    </lineage>
</organism>